<protein>
    <recommendedName>
        <fullName evidence="4">Lipoprotein</fullName>
    </recommendedName>
</protein>
<keyword evidence="3" id="KW-1185">Reference proteome</keyword>
<dbReference type="OrthoDB" id="9108475at2"/>
<sequence length="137" mass="14458">MKTIGSVLAAAFLAGCAATNRVDPETMQIATQPLVCRAGECTLWWQRARQWVTGHTQYALQTDTSQAIETSGPTGGSGAPAFQVTLARNPDGSSTIGFAAHCDRPVAGCRPDPWNAAADFKQFVRSGAEPAQGQPPR</sequence>
<gene>
    <name evidence="2" type="ORF">C0Z18_05205</name>
</gene>
<dbReference type="Proteomes" id="UP000235616">
    <property type="component" value="Unassembled WGS sequence"/>
</dbReference>
<accession>A0A2N7VZX3</accession>
<dbReference type="PROSITE" id="PS51257">
    <property type="entry name" value="PROKAR_LIPOPROTEIN"/>
    <property type="match status" value="1"/>
</dbReference>
<feature type="signal peptide" evidence="1">
    <location>
        <begin position="1"/>
        <end position="17"/>
    </location>
</feature>
<dbReference type="AlphaFoldDB" id="A0A2N7VZX3"/>
<evidence type="ECO:0000313" key="3">
    <source>
        <dbReference type="Proteomes" id="UP000235616"/>
    </source>
</evidence>
<feature type="chain" id="PRO_5014763395" description="Lipoprotein" evidence="1">
    <location>
        <begin position="18"/>
        <end position="137"/>
    </location>
</feature>
<organism evidence="2 3">
    <name type="scientific">Trinickia dabaoshanensis</name>
    <dbReference type="NCBI Taxonomy" id="564714"/>
    <lineage>
        <taxon>Bacteria</taxon>
        <taxon>Pseudomonadati</taxon>
        <taxon>Pseudomonadota</taxon>
        <taxon>Betaproteobacteria</taxon>
        <taxon>Burkholderiales</taxon>
        <taxon>Burkholderiaceae</taxon>
        <taxon>Trinickia</taxon>
    </lineage>
</organism>
<dbReference type="RefSeq" id="WP_102644291.1">
    <property type="nucleotide sequence ID" value="NZ_PNYA01000003.1"/>
</dbReference>
<keyword evidence="1" id="KW-0732">Signal</keyword>
<dbReference type="EMBL" id="PNYA01000003">
    <property type="protein sequence ID" value="PMS22704.1"/>
    <property type="molecule type" value="Genomic_DNA"/>
</dbReference>
<comment type="caution">
    <text evidence="2">The sequence shown here is derived from an EMBL/GenBank/DDBJ whole genome shotgun (WGS) entry which is preliminary data.</text>
</comment>
<proteinExistence type="predicted"/>
<evidence type="ECO:0000313" key="2">
    <source>
        <dbReference type="EMBL" id="PMS22704.1"/>
    </source>
</evidence>
<evidence type="ECO:0008006" key="4">
    <source>
        <dbReference type="Google" id="ProtNLM"/>
    </source>
</evidence>
<name>A0A2N7VZX3_9BURK</name>
<evidence type="ECO:0000256" key="1">
    <source>
        <dbReference type="SAM" id="SignalP"/>
    </source>
</evidence>
<reference evidence="2 3" key="1">
    <citation type="submission" date="2018-01" db="EMBL/GenBank/DDBJ databases">
        <title>Whole genome analyses suggest that Burkholderia sensu lato contains two further novel genera in the rhizoxinica-symbiotica group Mycetohabitans gen. nov., and Trinickia gen. nov.: implications for the evolution of diazotrophy and nodulation in the Burkholderiaceae.</title>
        <authorList>
            <person name="Estrada-de los Santos P."/>
            <person name="Palmer M."/>
            <person name="Chavez-Ramirez B."/>
            <person name="Beukes C."/>
            <person name="Steenkamp E.T."/>
            <person name="Hirsch A.M."/>
            <person name="Manyaka P."/>
            <person name="Maluk M."/>
            <person name="Lafos M."/>
            <person name="Crook M."/>
            <person name="Gross E."/>
            <person name="Simon M.F."/>
            <person name="Bueno dos Reis Junior F."/>
            <person name="Poole P.S."/>
            <person name="Venter S.N."/>
            <person name="James E.K."/>
        </authorList>
    </citation>
    <scope>NUCLEOTIDE SEQUENCE [LARGE SCALE GENOMIC DNA]</scope>
    <source>
        <strain evidence="2 3">GIMN1.004</strain>
    </source>
</reference>